<dbReference type="PROSITE" id="PS51257">
    <property type="entry name" value="PROKAR_LIPOPROTEIN"/>
    <property type="match status" value="1"/>
</dbReference>
<name>A0ABN5VBE2_9ACTN</name>
<keyword evidence="2" id="KW-0472">Membrane</keyword>
<feature type="transmembrane region" description="Helical" evidence="2">
    <location>
        <begin position="80"/>
        <end position="111"/>
    </location>
</feature>
<reference evidence="3 4" key="1">
    <citation type="journal article" date="2010" name="ChemBioChem">
        <title>Cloning and characterization of the biosynthetic gene cluster of 16-membered macrolide antibiotic FD-891: involvement of a dual functional cytochrome P450 monooxygenase catalyzing epoxidation and hydroxylation.</title>
        <authorList>
            <person name="Kudo F."/>
            <person name="Motegi A."/>
            <person name="Mizoue K."/>
            <person name="Eguchi T."/>
        </authorList>
    </citation>
    <scope>NUCLEOTIDE SEQUENCE [LARGE SCALE GENOMIC DNA]</scope>
    <source>
        <strain evidence="3 4">A-8890</strain>
    </source>
</reference>
<feature type="region of interest" description="Disordered" evidence="1">
    <location>
        <begin position="129"/>
        <end position="154"/>
    </location>
</feature>
<keyword evidence="2" id="KW-0812">Transmembrane</keyword>
<sequence length="154" mass="16221">MGRGAELNGRARYWFDTTLARGTSALVGWLALGCLIVVLPASAVLVWTDPHAPVSRSERLAEIRRLTGETLRLGGATGPLLHVLLSVLLALVALVALVYVSTLVGLITTGLTERLTALRRGGSTVIEQGHSVVPSRGTTTPRGSATARGWSTSR</sequence>
<accession>A0ABN5VBE2</accession>
<evidence type="ECO:0000256" key="2">
    <source>
        <dbReference type="SAM" id="Phobius"/>
    </source>
</evidence>
<reference evidence="3 4" key="2">
    <citation type="journal article" date="2023" name="ChemBioChem">
        <title>Acyltransferase Domain Exchange between Two Independent Type I Polyketide Synthases in the Same Producer Strain of Macrolide Antibiotics.</title>
        <authorList>
            <person name="Kudo F."/>
            <person name="Kishikawa K."/>
            <person name="Tsuboi K."/>
            <person name="Kido T."/>
            <person name="Usui T."/>
            <person name="Hashimoto J."/>
            <person name="Shin-Ya K."/>
            <person name="Miyanaga A."/>
            <person name="Eguchi T."/>
        </authorList>
    </citation>
    <scope>NUCLEOTIDE SEQUENCE [LARGE SCALE GENOMIC DNA]</scope>
    <source>
        <strain evidence="3 4">A-8890</strain>
    </source>
</reference>
<protein>
    <submittedName>
        <fullName evidence="3">Uncharacterized protein</fullName>
    </submittedName>
</protein>
<evidence type="ECO:0000313" key="3">
    <source>
        <dbReference type="EMBL" id="BBC30436.1"/>
    </source>
</evidence>
<keyword evidence="2" id="KW-1133">Transmembrane helix</keyword>
<organism evidence="3 4">
    <name type="scientific">Streptomyces graminofaciens</name>
    <dbReference type="NCBI Taxonomy" id="68212"/>
    <lineage>
        <taxon>Bacteria</taxon>
        <taxon>Bacillati</taxon>
        <taxon>Actinomycetota</taxon>
        <taxon>Actinomycetes</taxon>
        <taxon>Kitasatosporales</taxon>
        <taxon>Streptomycetaceae</taxon>
        <taxon>Streptomyces</taxon>
    </lineage>
</organism>
<feature type="transmembrane region" description="Helical" evidence="2">
    <location>
        <begin position="26"/>
        <end position="47"/>
    </location>
</feature>
<evidence type="ECO:0000313" key="4">
    <source>
        <dbReference type="Proteomes" id="UP001321542"/>
    </source>
</evidence>
<keyword evidence="4" id="KW-1185">Reference proteome</keyword>
<proteinExistence type="predicted"/>
<dbReference type="Proteomes" id="UP001321542">
    <property type="component" value="Chromosome"/>
</dbReference>
<feature type="compositionally biased region" description="Polar residues" evidence="1">
    <location>
        <begin position="136"/>
        <end position="154"/>
    </location>
</feature>
<dbReference type="EMBL" id="AP018448">
    <property type="protein sequence ID" value="BBC30436.1"/>
    <property type="molecule type" value="Genomic_DNA"/>
</dbReference>
<dbReference type="RefSeq" id="WP_286249030.1">
    <property type="nucleotide sequence ID" value="NZ_AP018448.1"/>
</dbReference>
<evidence type="ECO:0000256" key="1">
    <source>
        <dbReference type="SAM" id="MobiDB-lite"/>
    </source>
</evidence>
<gene>
    <name evidence="3" type="ORF">SGFS_017300</name>
</gene>